<keyword evidence="3" id="KW-1185">Reference proteome</keyword>
<evidence type="ECO:0000313" key="3">
    <source>
        <dbReference type="Proteomes" id="UP001454036"/>
    </source>
</evidence>
<organism evidence="2 3">
    <name type="scientific">Lithospermum erythrorhizon</name>
    <name type="common">Purple gromwell</name>
    <name type="synonym">Lithospermum officinale var. erythrorhizon</name>
    <dbReference type="NCBI Taxonomy" id="34254"/>
    <lineage>
        <taxon>Eukaryota</taxon>
        <taxon>Viridiplantae</taxon>
        <taxon>Streptophyta</taxon>
        <taxon>Embryophyta</taxon>
        <taxon>Tracheophyta</taxon>
        <taxon>Spermatophyta</taxon>
        <taxon>Magnoliopsida</taxon>
        <taxon>eudicotyledons</taxon>
        <taxon>Gunneridae</taxon>
        <taxon>Pentapetalae</taxon>
        <taxon>asterids</taxon>
        <taxon>lamiids</taxon>
        <taxon>Boraginales</taxon>
        <taxon>Boraginaceae</taxon>
        <taxon>Boraginoideae</taxon>
        <taxon>Lithospermeae</taxon>
        <taxon>Lithospermum</taxon>
    </lineage>
</organism>
<reference evidence="2 3" key="1">
    <citation type="submission" date="2024-01" db="EMBL/GenBank/DDBJ databases">
        <title>The complete chloroplast genome sequence of Lithospermum erythrorhizon: insights into the phylogenetic relationship among Boraginaceae species and the maternal lineages of purple gromwells.</title>
        <authorList>
            <person name="Okada T."/>
            <person name="Watanabe K."/>
        </authorList>
    </citation>
    <scope>NUCLEOTIDE SEQUENCE [LARGE SCALE GENOMIC DNA]</scope>
</reference>
<dbReference type="Pfam" id="PF02519">
    <property type="entry name" value="Auxin_inducible"/>
    <property type="match status" value="1"/>
</dbReference>
<dbReference type="EMBL" id="BAABME010016478">
    <property type="protein sequence ID" value="GAA0146138.1"/>
    <property type="molecule type" value="Genomic_DNA"/>
</dbReference>
<dbReference type="PANTHER" id="PTHR31929">
    <property type="entry name" value="SAUR-LIKE AUXIN-RESPONSIVE PROTEIN FAMILY-RELATED"/>
    <property type="match status" value="1"/>
</dbReference>
<dbReference type="AlphaFoldDB" id="A0AAV3P4H9"/>
<evidence type="ECO:0000256" key="1">
    <source>
        <dbReference type="ARBA" id="ARBA00006974"/>
    </source>
</evidence>
<dbReference type="Proteomes" id="UP001454036">
    <property type="component" value="Unassembled WGS sequence"/>
</dbReference>
<dbReference type="InterPro" id="IPR003676">
    <property type="entry name" value="SAUR_fam"/>
</dbReference>
<gene>
    <name evidence="2" type="ORF">LIER_36261</name>
</gene>
<comment type="caution">
    <text evidence="2">The sequence shown here is derived from an EMBL/GenBank/DDBJ whole genome shotgun (WGS) entry which is preliminary data.</text>
</comment>
<evidence type="ECO:0000313" key="2">
    <source>
        <dbReference type="EMBL" id="GAA0146138.1"/>
    </source>
</evidence>
<sequence length="104" mass="11992">MGISLHSVIPRAKKQNTYSRLATDQDEQYDLLVRVPKGFLAVYVGVNDKRRFVIPLSYLKNPIFKKFLKQAEEEYGFDHPIMGGLTFPCDVDSFLILISKLRNQ</sequence>
<dbReference type="GO" id="GO:0009733">
    <property type="term" value="P:response to auxin"/>
    <property type="evidence" value="ECO:0007669"/>
    <property type="project" value="InterPro"/>
</dbReference>
<protein>
    <submittedName>
        <fullName evidence="2">Uncharacterized protein</fullName>
    </submittedName>
</protein>
<comment type="similarity">
    <text evidence="1">Belongs to the ARG7 family.</text>
</comment>
<name>A0AAV3P4H9_LITER</name>
<proteinExistence type="inferred from homology"/>
<accession>A0AAV3P4H9</accession>